<dbReference type="Gene3D" id="3.40.630.100">
    <property type="entry name" value="Poly-gamma-glutamate hydrolase, zinc-binding motif"/>
    <property type="match status" value="1"/>
</dbReference>
<dbReference type="EMBL" id="AP021875">
    <property type="protein sequence ID" value="BBO75083.1"/>
    <property type="molecule type" value="Genomic_DNA"/>
</dbReference>
<dbReference type="KEGG" id="dwd:DSCW_25000"/>
<organism evidence="1 2">
    <name type="scientific">Desulfosarcina widdelii</name>
    <dbReference type="NCBI Taxonomy" id="947919"/>
    <lineage>
        <taxon>Bacteria</taxon>
        <taxon>Pseudomonadati</taxon>
        <taxon>Thermodesulfobacteriota</taxon>
        <taxon>Desulfobacteria</taxon>
        <taxon>Desulfobacterales</taxon>
        <taxon>Desulfosarcinaceae</taxon>
        <taxon>Desulfosarcina</taxon>
    </lineage>
</organism>
<reference evidence="1 2" key="1">
    <citation type="submission" date="2019-11" db="EMBL/GenBank/DDBJ databases">
        <title>Comparative genomics of hydrocarbon-degrading Desulfosarcina strains.</title>
        <authorList>
            <person name="Watanabe M."/>
            <person name="Kojima H."/>
            <person name="Fukui M."/>
        </authorList>
    </citation>
    <scope>NUCLEOTIDE SEQUENCE [LARGE SCALE GENOMIC DNA]</scope>
    <source>
        <strain evidence="1 2">PP31</strain>
    </source>
</reference>
<protein>
    <recommendedName>
        <fullName evidence="3">Replication protein</fullName>
    </recommendedName>
</protein>
<dbReference type="InterPro" id="IPR038128">
    <property type="entry name" value="Gamma_PGA_hydro_sf"/>
</dbReference>
<dbReference type="RefSeq" id="WP_155304035.1">
    <property type="nucleotide sequence ID" value="NZ_AP021875.1"/>
</dbReference>
<evidence type="ECO:0000313" key="2">
    <source>
        <dbReference type="Proteomes" id="UP000427769"/>
    </source>
</evidence>
<dbReference type="Proteomes" id="UP000427769">
    <property type="component" value="Chromosome"/>
</dbReference>
<dbReference type="Pfam" id="PF05908">
    <property type="entry name" value="Gamma_PGA_hydro"/>
    <property type="match status" value="1"/>
</dbReference>
<dbReference type="InterPro" id="IPR008585">
    <property type="entry name" value="Gamma_PGA_hydro"/>
</dbReference>
<sequence length="216" mass="23586">MPSYPSFAALQKNEVLGVDYRIRVRRGLSGIAIMAIHGGGIEPGTTEVADAVAGQWHTFYTFSGLKPSGNAGLHISSRKFDEPVGRFIAQNSRTVVTIHGCRDESLATYVGGRHAAMKKAIRAALASAGFTATDARRFPGINPKNICNRGRLGMGVQLEIPIAMRKLLFEDISRLYRKRGRPCFSAYVRAVQLGINRSCPTHPPWGQSGHPRLFPV</sequence>
<dbReference type="OrthoDB" id="7721587at2"/>
<proteinExistence type="predicted"/>
<gene>
    <name evidence="1" type="ORF">DSCW_25000</name>
</gene>
<accession>A0A5K7Z590</accession>
<evidence type="ECO:0000313" key="1">
    <source>
        <dbReference type="EMBL" id="BBO75083.1"/>
    </source>
</evidence>
<keyword evidence="2" id="KW-1185">Reference proteome</keyword>
<evidence type="ECO:0008006" key="3">
    <source>
        <dbReference type="Google" id="ProtNLM"/>
    </source>
</evidence>
<dbReference type="AlphaFoldDB" id="A0A5K7Z590"/>
<name>A0A5K7Z590_9BACT</name>